<comment type="cofactor">
    <cofactor evidence="1">
        <name>FMN</name>
        <dbReference type="ChEBI" id="CHEBI:58210"/>
    </cofactor>
</comment>
<evidence type="ECO:0000256" key="2">
    <source>
        <dbReference type="ARBA" id="ARBA00022630"/>
    </source>
</evidence>
<evidence type="ECO:0000256" key="15">
    <source>
        <dbReference type="ARBA" id="ARBA00049447"/>
    </source>
</evidence>
<keyword evidence="20" id="KW-1185">Reference proteome</keyword>
<dbReference type="AlphaFoldDB" id="A0A8H7ZY25"/>
<dbReference type="InterPro" id="IPR013785">
    <property type="entry name" value="Aldolase_TIM"/>
</dbReference>
<evidence type="ECO:0000256" key="13">
    <source>
        <dbReference type="ARBA" id="ARBA00048342"/>
    </source>
</evidence>
<dbReference type="GO" id="GO:0050660">
    <property type="term" value="F:flavin adenine dinucleotide binding"/>
    <property type="evidence" value="ECO:0007669"/>
    <property type="project" value="InterPro"/>
</dbReference>
<dbReference type="Pfam" id="PF01207">
    <property type="entry name" value="Dus"/>
    <property type="match status" value="1"/>
</dbReference>
<comment type="catalytic activity">
    <reaction evidence="11">
        <text>5,6-dihydrouridine(17) in tRNA + NAD(+) = uridine(17) in tRNA + NADH + H(+)</text>
        <dbReference type="Rhea" id="RHEA:53372"/>
        <dbReference type="Rhea" id="RHEA-COMP:13541"/>
        <dbReference type="Rhea" id="RHEA-COMP:13542"/>
        <dbReference type="ChEBI" id="CHEBI:15378"/>
        <dbReference type="ChEBI" id="CHEBI:57540"/>
        <dbReference type="ChEBI" id="CHEBI:57945"/>
        <dbReference type="ChEBI" id="CHEBI:65315"/>
        <dbReference type="ChEBI" id="CHEBI:74443"/>
        <dbReference type="EC" id="1.3.1.88"/>
    </reaction>
    <physiologicalReaction direction="right-to-left" evidence="11">
        <dbReference type="Rhea" id="RHEA:53374"/>
    </physiologicalReaction>
</comment>
<sequence length="610" mass="68918">RPTPTTLLGDGRDCGPVPPFPPRTYDTLLISARCVPARPVRDVRTRFVRATPARLSTMASPAEQAPRTTVADEAARQEQRDLPAPLLISPKSAKRQGFDFWRTDLKSARYVVAPMVNQSELPWRMLSRRYGAELCYTPMFHARLFAESDRYREEQWSTSPNDRPLIVQFCANDPANLLRAAKLVENECDAVDLNLGCPQHIAKRGHYGAFLMEDLELVARMVKLVHQELSVPITCKIRVFPDEQQTIDYARMLQDAGCQLLTVHGRLRDQKSYHTGLADWRIIKKVKDALSIPVFANGNILHYSDIQRCMDETGCDGVMTAEGNLHNPALFTGKNPPIWEVVEEYMQVCDEIGYTECAVMRAHLFKICRPALLFHPDIRDEFGSADTLPKIRAMMTELPRRLRATWTKAREDAADPSLLCPQPMAPEELDPQRYDPAYGGTYYRYPHWLCQPYVRTADGVNAHRTLSVLEAEQEAAMTEEELADKREIVVRRRMARKEARARSEFASFSFVLLLLSSCRRRNCRMPLGVAATHGRFASDTSFCPSPLAPVLSRSLPLPPYAAQEFKRLRRHDICAKCSSASSPKCPHGACRNCCRTHFADAVGPDGARCE</sequence>
<dbReference type="PANTHER" id="PTHR11082">
    <property type="entry name" value="TRNA-DIHYDROURIDINE SYNTHASE"/>
    <property type="match status" value="1"/>
</dbReference>
<evidence type="ECO:0000256" key="6">
    <source>
        <dbReference type="ARBA" id="ARBA00022857"/>
    </source>
</evidence>
<comment type="catalytic activity">
    <reaction evidence="12">
        <text>5,6-dihydrouridine(16) in tRNA + NADP(+) = uridine(16) in tRNA + NADPH + H(+)</text>
        <dbReference type="Rhea" id="RHEA:53376"/>
        <dbReference type="Rhea" id="RHEA-COMP:13543"/>
        <dbReference type="Rhea" id="RHEA-COMP:13544"/>
        <dbReference type="ChEBI" id="CHEBI:15378"/>
        <dbReference type="ChEBI" id="CHEBI:57783"/>
        <dbReference type="ChEBI" id="CHEBI:58349"/>
        <dbReference type="ChEBI" id="CHEBI:65315"/>
        <dbReference type="ChEBI" id="CHEBI:74443"/>
        <dbReference type="EC" id="1.3.1.88"/>
    </reaction>
    <physiologicalReaction direction="right-to-left" evidence="12">
        <dbReference type="Rhea" id="RHEA:53378"/>
    </physiologicalReaction>
</comment>
<dbReference type="EC" id="1.3.1.88" evidence="10"/>
<dbReference type="PANTHER" id="PTHR11082:SF5">
    <property type="entry name" value="TRNA-DIHYDROURIDINE(16_17) SYNTHASE [NAD(P)(+)]-LIKE"/>
    <property type="match status" value="1"/>
</dbReference>
<evidence type="ECO:0000313" key="19">
    <source>
        <dbReference type="EMBL" id="KAG5461446.1"/>
    </source>
</evidence>
<reference evidence="19 20" key="1">
    <citation type="journal article" name="Sci. Rep.">
        <title>Genome-scale phylogenetic analyses confirm Olpidium as the closest living zoosporic fungus to the non-flagellated, terrestrial fungi.</title>
        <authorList>
            <person name="Chang Y."/>
            <person name="Rochon D."/>
            <person name="Sekimoto S."/>
            <person name="Wang Y."/>
            <person name="Chovatia M."/>
            <person name="Sandor L."/>
            <person name="Salamov A."/>
            <person name="Grigoriev I.V."/>
            <person name="Stajich J.E."/>
            <person name="Spatafora J.W."/>
        </authorList>
    </citation>
    <scope>NUCLEOTIDE SEQUENCE [LARGE SCALE GENOMIC DNA]</scope>
    <source>
        <strain evidence="19">S191</strain>
    </source>
</reference>
<evidence type="ECO:0000256" key="3">
    <source>
        <dbReference type="ARBA" id="ARBA00022643"/>
    </source>
</evidence>
<evidence type="ECO:0000256" key="7">
    <source>
        <dbReference type="ARBA" id="ARBA00023002"/>
    </source>
</evidence>
<keyword evidence="8" id="KW-0520">NAD</keyword>
<evidence type="ECO:0000256" key="8">
    <source>
        <dbReference type="ARBA" id="ARBA00023027"/>
    </source>
</evidence>
<evidence type="ECO:0000256" key="10">
    <source>
        <dbReference type="ARBA" id="ARBA00038890"/>
    </source>
</evidence>
<dbReference type="GO" id="GO:0006397">
    <property type="term" value="P:mRNA processing"/>
    <property type="evidence" value="ECO:0007669"/>
    <property type="project" value="UniProtKB-KW"/>
</dbReference>
<dbReference type="GO" id="GO:0017150">
    <property type="term" value="F:tRNA dihydrouridine synthase activity"/>
    <property type="evidence" value="ECO:0007669"/>
    <property type="project" value="InterPro"/>
</dbReference>
<evidence type="ECO:0000259" key="18">
    <source>
        <dbReference type="Pfam" id="PF01207"/>
    </source>
</evidence>
<keyword evidence="2" id="KW-0285">Flavoprotein</keyword>
<feature type="non-terminal residue" evidence="19">
    <location>
        <position position="1"/>
    </location>
</feature>
<dbReference type="Proteomes" id="UP000673691">
    <property type="component" value="Unassembled WGS sequence"/>
</dbReference>
<keyword evidence="5" id="KW-0819">tRNA processing</keyword>
<gene>
    <name evidence="19" type="ORF">BJ554DRAFT_6362</name>
</gene>
<evidence type="ECO:0000256" key="11">
    <source>
        <dbReference type="ARBA" id="ARBA00047287"/>
    </source>
</evidence>
<keyword evidence="3" id="KW-0288">FMN</keyword>
<keyword evidence="4" id="KW-0507">mRNA processing</keyword>
<comment type="catalytic activity">
    <reaction evidence="15">
        <text>a 5,6-dihydrouridine in mRNA + NADP(+) = a uridine in mRNA + NADPH + H(+)</text>
        <dbReference type="Rhea" id="RHEA:69855"/>
        <dbReference type="Rhea" id="RHEA-COMP:14658"/>
        <dbReference type="Rhea" id="RHEA-COMP:17789"/>
        <dbReference type="ChEBI" id="CHEBI:15378"/>
        <dbReference type="ChEBI" id="CHEBI:57783"/>
        <dbReference type="ChEBI" id="CHEBI:58349"/>
        <dbReference type="ChEBI" id="CHEBI:65315"/>
        <dbReference type="ChEBI" id="CHEBI:74443"/>
    </reaction>
    <physiologicalReaction direction="right-to-left" evidence="15">
        <dbReference type="Rhea" id="RHEA:69857"/>
    </physiologicalReaction>
</comment>
<evidence type="ECO:0000256" key="4">
    <source>
        <dbReference type="ARBA" id="ARBA00022664"/>
    </source>
</evidence>
<evidence type="ECO:0000256" key="5">
    <source>
        <dbReference type="ARBA" id="ARBA00022694"/>
    </source>
</evidence>
<comment type="catalytic activity">
    <reaction evidence="16">
        <text>5,6-dihydrouridine(17) in tRNA + NADP(+) = uridine(17) in tRNA + NADPH + H(+)</text>
        <dbReference type="Rhea" id="RHEA:53368"/>
        <dbReference type="Rhea" id="RHEA-COMP:13541"/>
        <dbReference type="Rhea" id="RHEA-COMP:13542"/>
        <dbReference type="ChEBI" id="CHEBI:15378"/>
        <dbReference type="ChEBI" id="CHEBI:57783"/>
        <dbReference type="ChEBI" id="CHEBI:58349"/>
        <dbReference type="ChEBI" id="CHEBI:65315"/>
        <dbReference type="ChEBI" id="CHEBI:74443"/>
        <dbReference type="EC" id="1.3.1.88"/>
    </reaction>
    <physiologicalReaction direction="right-to-left" evidence="16">
        <dbReference type="Rhea" id="RHEA:53370"/>
    </physiologicalReaction>
</comment>
<dbReference type="OrthoDB" id="272303at2759"/>
<dbReference type="InterPro" id="IPR035587">
    <property type="entry name" value="DUS-like_FMN-bd"/>
</dbReference>
<evidence type="ECO:0000256" key="1">
    <source>
        <dbReference type="ARBA" id="ARBA00001917"/>
    </source>
</evidence>
<comment type="similarity">
    <text evidence="9">Belongs to the Dus family. Dus1 subfamily.</text>
</comment>
<accession>A0A8H7ZY25</accession>
<keyword evidence="6" id="KW-0521">NADP</keyword>
<dbReference type="InterPro" id="IPR018517">
    <property type="entry name" value="tRNA_hU_synthase_CS"/>
</dbReference>
<feature type="non-terminal residue" evidence="19">
    <location>
        <position position="610"/>
    </location>
</feature>
<dbReference type="Gene3D" id="3.20.20.70">
    <property type="entry name" value="Aldolase class I"/>
    <property type="match status" value="1"/>
</dbReference>
<dbReference type="CDD" id="cd02801">
    <property type="entry name" value="DUS_like_FMN"/>
    <property type="match status" value="1"/>
</dbReference>
<evidence type="ECO:0000256" key="17">
    <source>
        <dbReference type="SAM" id="MobiDB-lite"/>
    </source>
</evidence>
<feature type="region of interest" description="Disordered" evidence="17">
    <location>
        <begin position="56"/>
        <end position="77"/>
    </location>
</feature>
<dbReference type="SUPFAM" id="SSF51395">
    <property type="entry name" value="FMN-linked oxidoreductases"/>
    <property type="match status" value="1"/>
</dbReference>
<evidence type="ECO:0000256" key="14">
    <source>
        <dbReference type="ARBA" id="ARBA00048934"/>
    </source>
</evidence>
<evidence type="ECO:0000313" key="20">
    <source>
        <dbReference type="Proteomes" id="UP000673691"/>
    </source>
</evidence>
<comment type="catalytic activity">
    <reaction evidence="13">
        <text>a 5,6-dihydrouridine in mRNA + NAD(+) = a uridine in mRNA + NADH + H(+)</text>
        <dbReference type="Rhea" id="RHEA:69851"/>
        <dbReference type="Rhea" id="RHEA-COMP:14658"/>
        <dbReference type="Rhea" id="RHEA-COMP:17789"/>
        <dbReference type="ChEBI" id="CHEBI:15378"/>
        <dbReference type="ChEBI" id="CHEBI:57540"/>
        <dbReference type="ChEBI" id="CHEBI:57945"/>
        <dbReference type="ChEBI" id="CHEBI:65315"/>
        <dbReference type="ChEBI" id="CHEBI:74443"/>
    </reaction>
    <physiologicalReaction direction="right-to-left" evidence="13">
        <dbReference type="Rhea" id="RHEA:69853"/>
    </physiologicalReaction>
</comment>
<organism evidence="19 20">
    <name type="scientific">Olpidium bornovanus</name>
    <dbReference type="NCBI Taxonomy" id="278681"/>
    <lineage>
        <taxon>Eukaryota</taxon>
        <taxon>Fungi</taxon>
        <taxon>Fungi incertae sedis</taxon>
        <taxon>Olpidiomycota</taxon>
        <taxon>Olpidiomycotina</taxon>
        <taxon>Olpidiomycetes</taxon>
        <taxon>Olpidiales</taxon>
        <taxon>Olpidiaceae</taxon>
        <taxon>Olpidium</taxon>
    </lineage>
</organism>
<comment type="catalytic activity">
    <reaction evidence="14">
        <text>5,6-dihydrouridine(16) in tRNA + NAD(+) = uridine(16) in tRNA + NADH + H(+)</text>
        <dbReference type="Rhea" id="RHEA:53380"/>
        <dbReference type="Rhea" id="RHEA-COMP:13543"/>
        <dbReference type="Rhea" id="RHEA-COMP:13544"/>
        <dbReference type="ChEBI" id="CHEBI:15378"/>
        <dbReference type="ChEBI" id="CHEBI:57540"/>
        <dbReference type="ChEBI" id="CHEBI:57945"/>
        <dbReference type="ChEBI" id="CHEBI:65315"/>
        <dbReference type="ChEBI" id="CHEBI:74443"/>
        <dbReference type="EC" id="1.3.1.88"/>
    </reaction>
    <physiologicalReaction direction="right-to-left" evidence="14">
        <dbReference type="Rhea" id="RHEA:53382"/>
    </physiologicalReaction>
</comment>
<name>A0A8H7ZY25_9FUNG</name>
<evidence type="ECO:0000256" key="12">
    <source>
        <dbReference type="ARBA" id="ARBA00047652"/>
    </source>
</evidence>
<evidence type="ECO:0000256" key="16">
    <source>
        <dbReference type="ARBA" id="ARBA00049467"/>
    </source>
</evidence>
<evidence type="ECO:0000256" key="9">
    <source>
        <dbReference type="ARBA" id="ARBA00038313"/>
    </source>
</evidence>
<proteinExistence type="inferred from homology"/>
<keyword evidence="7" id="KW-0560">Oxidoreductase</keyword>
<protein>
    <recommendedName>
        <fullName evidence="10">tRNA-dihydrouridine(16/17) synthase [NAD(P)(+)]</fullName>
        <ecNumber evidence="10">1.3.1.88</ecNumber>
    </recommendedName>
</protein>
<comment type="caution">
    <text evidence="19">The sequence shown here is derived from an EMBL/GenBank/DDBJ whole genome shotgun (WGS) entry which is preliminary data.</text>
</comment>
<dbReference type="PROSITE" id="PS01136">
    <property type="entry name" value="UPF0034"/>
    <property type="match status" value="1"/>
</dbReference>
<feature type="domain" description="DUS-like FMN-binding" evidence="18">
    <location>
        <begin position="112"/>
        <end position="363"/>
    </location>
</feature>
<dbReference type="EMBL" id="JAEFCI010003640">
    <property type="protein sequence ID" value="KAG5461446.1"/>
    <property type="molecule type" value="Genomic_DNA"/>
</dbReference>